<evidence type="ECO:0000313" key="2">
    <source>
        <dbReference type="EMBL" id="SBP54858.1"/>
    </source>
</evidence>
<organism evidence="2">
    <name type="scientific">Nothobranchius furzeri</name>
    <name type="common">Turquoise killifish</name>
    <dbReference type="NCBI Taxonomy" id="105023"/>
    <lineage>
        <taxon>Eukaryota</taxon>
        <taxon>Metazoa</taxon>
        <taxon>Chordata</taxon>
        <taxon>Craniata</taxon>
        <taxon>Vertebrata</taxon>
        <taxon>Euteleostomi</taxon>
        <taxon>Actinopterygii</taxon>
        <taxon>Neopterygii</taxon>
        <taxon>Teleostei</taxon>
        <taxon>Neoteleostei</taxon>
        <taxon>Acanthomorphata</taxon>
        <taxon>Ovalentaria</taxon>
        <taxon>Atherinomorphae</taxon>
        <taxon>Cyprinodontiformes</taxon>
        <taxon>Nothobranchiidae</taxon>
        <taxon>Nothobranchius</taxon>
    </lineage>
</organism>
<reference evidence="2" key="2">
    <citation type="submission" date="2016-06" db="EMBL/GenBank/DDBJ databases">
        <title>The genome of a short-lived fish provides insights into sex chromosome evolution and the genetic control of aging.</title>
        <authorList>
            <person name="Reichwald K."/>
            <person name="Felder M."/>
            <person name="Petzold A."/>
            <person name="Koch P."/>
            <person name="Groth M."/>
            <person name="Platzer M."/>
        </authorList>
    </citation>
    <scope>NUCLEOTIDE SEQUENCE</scope>
    <source>
        <tissue evidence="2">Brain</tissue>
    </source>
</reference>
<gene>
    <name evidence="2" type="primary">Nfu_g_1_004747</name>
</gene>
<name>A0A1A8AJK0_NOTFU</name>
<dbReference type="AlphaFoldDB" id="A0A1A8AJK0"/>
<keyword evidence="1" id="KW-1133">Transmembrane helix</keyword>
<protein>
    <submittedName>
        <fullName evidence="2">Uncharacterized protein</fullName>
    </submittedName>
</protein>
<dbReference type="EMBL" id="HADY01016373">
    <property type="protein sequence ID" value="SBP54858.1"/>
    <property type="molecule type" value="Transcribed_RNA"/>
</dbReference>
<feature type="non-terminal residue" evidence="2">
    <location>
        <position position="1"/>
    </location>
</feature>
<proteinExistence type="predicted"/>
<accession>A0A1A8AJK0</accession>
<evidence type="ECO:0000256" key="1">
    <source>
        <dbReference type="SAM" id="Phobius"/>
    </source>
</evidence>
<keyword evidence="1" id="KW-0472">Membrane</keyword>
<reference evidence="2" key="1">
    <citation type="submission" date="2016-05" db="EMBL/GenBank/DDBJ databases">
        <authorList>
            <person name="Lavstsen T."/>
            <person name="Jespersen J.S."/>
        </authorList>
    </citation>
    <scope>NUCLEOTIDE SEQUENCE</scope>
    <source>
        <tissue evidence="2">Brain</tissue>
    </source>
</reference>
<sequence>RHFFCLAEKALLELENAKPENFGLDKLHRLMIQYNKQVQNSSFLFKTYRRNWLLVSYILLLCAGLSQGQSTSWVL</sequence>
<feature type="non-terminal residue" evidence="2">
    <location>
        <position position="75"/>
    </location>
</feature>
<keyword evidence="1" id="KW-0812">Transmembrane</keyword>
<feature type="transmembrane region" description="Helical" evidence="1">
    <location>
        <begin position="52"/>
        <end position="69"/>
    </location>
</feature>